<reference evidence="1" key="1">
    <citation type="submission" date="2012-09" db="EMBL/GenBank/DDBJ databases">
        <authorList>
            <person name="Martin A.A."/>
        </authorList>
    </citation>
    <scope>NUCLEOTIDE SEQUENCE</scope>
</reference>
<proteinExistence type="predicted"/>
<sequence>MKVSVIFQISISCSLSRGDALVTFDVDGRILIYHLSSNSKLENVEKVSTDRVAEVRVGDLVTHPACLVSIHLTTLSLETPASSFFSDVDTILINVSGRLLTLNPHKSAKDDESDESYQVL</sequence>
<organism evidence="1 2">
    <name type="scientific">Angiostrongylus cantonensis</name>
    <name type="common">Rat lungworm</name>
    <dbReference type="NCBI Taxonomy" id="6313"/>
    <lineage>
        <taxon>Eukaryota</taxon>
        <taxon>Metazoa</taxon>
        <taxon>Ecdysozoa</taxon>
        <taxon>Nematoda</taxon>
        <taxon>Chromadorea</taxon>
        <taxon>Rhabditida</taxon>
        <taxon>Rhabditina</taxon>
        <taxon>Rhabditomorpha</taxon>
        <taxon>Strongyloidea</taxon>
        <taxon>Metastrongylidae</taxon>
        <taxon>Angiostrongylus</taxon>
    </lineage>
</organism>
<protein>
    <submittedName>
        <fullName evidence="2">MMS1_N domain-containing protein</fullName>
    </submittedName>
</protein>
<dbReference type="WBParaSite" id="ACAC_0000526901-mRNA-1">
    <property type="protein sequence ID" value="ACAC_0000526901-mRNA-1"/>
    <property type="gene ID" value="ACAC_0000526901"/>
</dbReference>
<dbReference type="GO" id="GO:0042147">
    <property type="term" value="P:retrograde transport, endosome to Golgi"/>
    <property type="evidence" value="ECO:0007669"/>
    <property type="project" value="TreeGrafter"/>
</dbReference>
<dbReference type="PANTHER" id="PTHR22746">
    <property type="entry name" value="RAB6A-GEF COMPLEX PARTNER PROTEIN 1"/>
    <property type="match status" value="1"/>
</dbReference>
<dbReference type="Proteomes" id="UP000035642">
    <property type="component" value="Unassembled WGS sequence"/>
</dbReference>
<reference evidence="2" key="2">
    <citation type="submission" date="2017-02" db="UniProtKB">
        <authorList>
            <consortium name="WormBaseParasite"/>
        </authorList>
    </citation>
    <scope>IDENTIFICATION</scope>
</reference>
<evidence type="ECO:0000313" key="1">
    <source>
        <dbReference type="Proteomes" id="UP000035642"/>
    </source>
</evidence>
<accession>A0A0K0D5C4</accession>
<name>A0A0K0D5C4_ANGCA</name>
<evidence type="ECO:0000313" key="2">
    <source>
        <dbReference type="WBParaSite" id="ACAC_0000526901-mRNA-1"/>
    </source>
</evidence>
<dbReference type="PANTHER" id="PTHR22746:SF10">
    <property type="entry name" value="GUANINE NUCLEOTIDE EXCHANGE FACTOR SUBUNIT RIC1"/>
    <property type="match status" value="1"/>
</dbReference>
<dbReference type="STRING" id="6313.A0A0K0D5C4"/>
<dbReference type="InterPro" id="IPR040096">
    <property type="entry name" value="Ric1"/>
</dbReference>
<keyword evidence="1" id="KW-1185">Reference proteome</keyword>
<dbReference type="AlphaFoldDB" id="A0A0K0D5C4"/>
<dbReference type="GO" id="GO:0000139">
    <property type="term" value="C:Golgi membrane"/>
    <property type="evidence" value="ECO:0007669"/>
    <property type="project" value="TreeGrafter"/>
</dbReference>
<dbReference type="GO" id="GO:0006886">
    <property type="term" value="P:intracellular protein transport"/>
    <property type="evidence" value="ECO:0007669"/>
    <property type="project" value="InterPro"/>
</dbReference>
<dbReference type="GO" id="GO:0034066">
    <property type="term" value="C:Ric1-Rgp1 guanyl-nucleotide exchange factor complex"/>
    <property type="evidence" value="ECO:0007669"/>
    <property type="project" value="InterPro"/>
</dbReference>
<dbReference type="GO" id="GO:0005829">
    <property type="term" value="C:cytosol"/>
    <property type="evidence" value="ECO:0007669"/>
    <property type="project" value="TreeGrafter"/>
</dbReference>